<feature type="domain" description="TnsA endonuclease C-terminal" evidence="1">
    <location>
        <begin position="174"/>
        <end position="251"/>
    </location>
</feature>
<keyword evidence="3" id="KW-0378">Hydrolase</keyword>
<dbReference type="KEGG" id="nmv:NITMOv2_0120"/>
<evidence type="ECO:0000313" key="3">
    <source>
        <dbReference type="EMBL" id="ALA56560.1"/>
    </source>
</evidence>
<keyword evidence="3" id="KW-0540">Nuclease</keyword>
<dbReference type="Pfam" id="PF08721">
    <property type="entry name" value="Tn7_Tnp_TnsA_C"/>
    <property type="match status" value="1"/>
</dbReference>
<dbReference type="PATRIC" id="fig|42253.5.peg.119"/>
<dbReference type="KEGG" id="nmv:NITMOv2_4662"/>
<dbReference type="GO" id="GO:0004519">
    <property type="term" value="F:endonuclease activity"/>
    <property type="evidence" value="ECO:0007669"/>
    <property type="project" value="UniProtKB-KW"/>
</dbReference>
<proteinExistence type="predicted"/>
<evidence type="ECO:0000313" key="4">
    <source>
        <dbReference type="EMBL" id="ALA61033.1"/>
    </source>
</evidence>
<dbReference type="EMBL" id="CP011801">
    <property type="protein sequence ID" value="ALA56560.1"/>
    <property type="molecule type" value="Genomic_DNA"/>
</dbReference>
<dbReference type="EMBL" id="CP011801">
    <property type="protein sequence ID" value="ALA61033.1"/>
    <property type="molecule type" value="Genomic_DNA"/>
</dbReference>
<dbReference type="InterPro" id="IPR011335">
    <property type="entry name" value="Restrct_endonuc-II-like"/>
</dbReference>
<organism evidence="3 5">
    <name type="scientific">Nitrospira moscoviensis</name>
    <dbReference type="NCBI Taxonomy" id="42253"/>
    <lineage>
        <taxon>Bacteria</taxon>
        <taxon>Pseudomonadati</taxon>
        <taxon>Nitrospirota</taxon>
        <taxon>Nitrospiria</taxon>
        <taxon>Nitrospirales</taxon>
        <taxon>Nitrospiraceae</taxon>
        <taxon>Nitrospira</taxon>
    </lineage>
</organism>
<protein>
    <submittedName>
        <fullName evidence="3">TnsA endonuclease</fullName>
    </submittedName>
</protein>
<evidence type="ECO:0000313" key="5">
    <source>
        <dbReference type="Proteomes" id="UP000069205"/>
    </source>
</evidence>
<dbReference type="STRING" id="42253.NITMOv2_0120"/>
<evidence type="ECO:0000259" key="2">
    <source>
        <dbReference type="Pfam" id="PF08722"/>
    </source>
</evidence>
<dbReference type="InterPro" id="IPR011856">
    <property type="entry name" value="tRNA_endonuc-like_dom_sf"/>
</dbReference>
<dbReference type="SUPFAM" id="SSF52980">
    <property type="entry name" value="Restriction endonuclease-like"/>
    <property type="match status" value="1"/>
</dbReference>
<keyword evidence="5" id="KW-1185">Reference proteome</keyword>
<evidence type="ECO:0000259" key="1">
    <source>
        <dbReference type="Pfam" id="PF08721"/>
    </source>
</evidence>
<dbReference type="CDD" id="cd22362">
    <property type="entry name" value="TnsA_endonuclease-like"/>
    <property type="match status" value="1"/>
</dbReference>
<reference evidence="3 5" key="1">
    <citation type="journal article" date="2015" name="Proc. Natl. Acad. Sci. U.S.A.">
        <title>Expanded metabolic versatility of ubiquitous nitrite-oxidizing bacteria from the genus Nitrospira.</title>
        <authorList>
            <person name="Koch H."/>
            <person name="Lucker S."/>
            <person name="Albertsen M."/>
            <person name="Kitzinger K."/>
            <person name="Herbold C."/>
            <person name="Spieck E."/>
            <person name="Nielsen P.H."/>
            <person name="Wagner M."/>
            <person name="Daims H."/>
        </authorList>
    </citation>
    <scope>NUCLEOTIDE SEQUENCE [LARGE SCALE GENOMIC DNA]</scope>
    <source>
        <strain evidence="3 5">NSP M-1</strain>
    </source>
</reference>
<dbReference type="OrthoDB" id="5291587at2"/>
<dbReference type="InterPro" id="IPR014832">
    <property type="entry name" value="TnsA_C"/>
</dbReference>
<sequence>MAGPIPKVTEALIQRWIQNGRGQGEGGLYFPWYTIFDVRGPSLRTRIWGTKVHRIHHLLSLLELILFYHNEFRPSVLDIREQFPLFPREECFDIADQLGIKHPTAPKTDCRIVVTTDQFVTLEKGMGRHWEAWSVKYVSDLQGRSLDKLEIERRYWRRRGIPWRLFTDRDLTPAMLHNYRFLHPYRERSALQHLPDDFIAYVSQHLRAEVAHHTILSKLCTPCDHIGSQKPGSAMQVARHLLANATWPLDMHQPLGPRAPLAFRMA</sequence>
<dbReference type="GO" id="GO:0003676">
    <property type="term" value="F:nucleic acid binding"/>
    <property type="evidence" value="ECO:0007669"/>
    <property type="project" value="InterPro"/>
</dbReference>
<feature type="domain" description="TnsA endonuclease N-terminal" evidence="2">
    <location>
        <begin position="74"/>
        <end position="168"/>
    </location>
</feature>
<gene>
    <name evidence="3" type="ORF">NITMOv2_0120</name>
    <name evidence="4" type="ORF">NITMOv2_4662</name>
</gene>
<dbReference type="Gene3D" id="3.40.1350.10">
    <property type="match status" value="1"/>
</dbReference>
<dbReference type="InterPro" id="IPR014833">
    <property type="entry name" value="TnsA_N"/>
</dbReference>
<dbReference type="AlphaFoldDB" id="A0A0K2G6K3"/>
<dbReference type="InterPro" id="IPR036388">
    <property type="entry name" value="WH-like_DNA-bd_sf"/>
</dbReference>
<dbReference type="Gene3D" id="1.10.10.10">
    <property type="entry name" value="Winged helix-like DNA-binding domain superfamily/Winged helix DNA-binding domain"/>
    <property type="match status" value="1"/>
</dbReference>
<accession>A0A0K2G6K3</accession>
<dbReference type="Proteomes" id="UP000069205">
    <property type="component" value="Chromosome"/>
</dbReference>
<dbReference type="Pfam" id="PF08722">
    <property type="entry name" value="Tn7_TnsA-like_N"/>
    <property type="match status" value="1"/>
</dbReference>
<name>A0A0K2G6K3_NITMO</name>
<keyword evidence="3" id="KW-0255">Endonuclease</keyword>
<dbReference type="RefSeq" id="WP_145976119.1">
    <property type="nucleotide sequence ID" value="NZ_CP011801.1"/>
</dbReference>